<evidence type="ECO:0000256" key="4">
    <source>
        <dbReference type="ARBA" id="ARBA00040480"/>
    </source>
</evidence>
<dbReference type="RefSeq" id="WP_052675248.1">
    <property type="nucleotide sequence ID" value="NZ_JZSR01000012.1"/>
</dbReference>
<feature type="domain" description="AAA+ ATPase" evidence="5">
    <location>
        <begin position="273"/>
        <end position="409"/>
    </location>
</feature>
<accession>A0ABX5GSI7</accession>
<organism evidence="6 7">
    <name type="scientific">Photobacterium iliopiscarium</name>
    <dbReference type="NCBI Taxonomy" id="56192"/>
    <lineage>
        <taxon>Bacteria</taxon>
        <taxon>Pseudomonadati</taxon>
        <taxon>Pseudomonadota</taxon>
        <taxon>Gammaproteobacteria</taxon>
        <taxon>Vibrionales</taxon>
        <taxon>Vibrionaceae</taxon>
        <taxon>Photobacterium</taxon>
    </lineage>
</organism>
<dbReference type="Gene3D" id="3.40.50.300">
    <property type="entry name" value="P-loop containing nucleotide triphosphate hydrolases"/>
    <property type="match status" value="1"/>
</dbReference>
<dbReference type="Pfam" id="PF00004">
    <property type="entry name" value="AAA"/>
    <property type="match status" value="1"/>
</dbReference>
<dbReference type="InterPro" id="IPR003959">
    <property type="entry name" value="ATPase_AAA_core"/>
</dbReference>
<dbReference type="InterPro" id="IPR003593">
    <property type="entry name" value="AAA+_ATPase"/>
</dbReference>
<dbReference type="PANTHER" id="PTHR42960:SF1">
    <property type="entry name" value="YCF46 PROTEIN"/>
    <property type="match status" value="1"/>
</dbReference>
<dbReference type="SMART" id="SM00382">
    <property type="entry name" value="AAA"/>
    <property type="match status" value="1"/>
</dbReference>
<comment type="caution">
    <text evidence="6">The sequence shown here is derived from an EMBL/GenBank/DDBJ whole genome shotgun (WGS) entry which is preliminary data.</text>
</comment>
<dbReference type="Gene3D" id="2.40.50.100">
    <property type="match status" value="1"/>
</dbReference>
<protein>
    <recommendedName>
        <fullName evidence="4">Uncharacterized AAA domain-containing protein ycf46</fullName>
    </recommendedName>
</protein>
<evidence type="ECO:0000256" key="2">
    <source>
        <dbReference type="ARBA" id="ARBA00022840"/>
    </source>
</evidence>
<sequence length="723" mass="81584">MSINPMVRSIINAIQSGVAGIQLHTSEHQRGDKLLQHVANALVMSQIKEWNLSDGWVDFKNKHNTEEYDINPPSLYACLKELDDLNLDNVLIVIKNAKKGLEENPATVARLQQLLLRIQRNHSGICAVVLCSETAFQYDELQNLCHQYQVKPLLKSQVKQLVEIFIKKNEIKVTTEVKNLFISLCVGLDHDVIKQLLLSAKIHFSQQFNLNTLQLVKQVKEQLITNSGLLEVISMPKQDAVKLAGLDNFTLWLDKKRRVIEGSESQKKYGLPTPKGVLLVGIPGCGKSLSAKLTAETLQYPLFRFDIGRLMGKYVGESEKNMRDALKLAEQASPCVLWIDEIEKAFSGIGSSGGNGEVTTRLLGLLLTWMQENPSSTFVIATANNIKTLPSELLRKGRFDEVFYVDFPNHYEREQILRVHLQDKPTANIDLKLIAKQTDLFSGSDLEMLVNTALESAFLESSLLSNDKLLEALKDVIPLGKQNKQQLSELKTFFIENNFKPASYSEKQYKELSNQYQSTDPLIRQQVALNQLTSAQVLSKLVSDDDALVRESVLNNPHCPIKLLTKTITNFKLNSQFDFSQSGTWQDNTKMNRTTTLREFKAALHNPSLTIEQIESLYCSGHINKEDLLDIVRERGYQSEFKSLCQRDRISLSKNVTNGTVRKIYCHQGQQLKAGDTIFEYDNLEGNTEVTVSCQLGLIEELSINVGQRLRSGETIMKLITVK</sequence>
<evidence type="ECO:0000313" key="6">
    <source>
        <dbReference type="EMBL" id="PSW96632.1"/>
    </source>
</evidence>
<dbReference type="SUPFAM" id="SSF52540">
    <property type="entry name" value="P-loop containing nucleoside triphosphate hydrolases"/>
    <property type="match status" value="1"/>
</dbReference>
<dbReference type="InterPro" id="IPR027417">
    <property type="entry name" value="P-loop_NTPase"/>
</dbReference>
<proteinExistence type="inferred from homology"/>
<dbReference type="EMBL" id="PYOP01000012">
    <property type="protein sequence ID" value="PSW96632.1"/>
    <property type="molecule type" value="Genomic_DNA"/>
</dbReference>
<dbReference type="Proteomes" id="UP000241190">
    <property type="component" value="Unassembled WGS sequence"/>
</dbReference>
<evidence type="ECO:0000256" key="3">
    <source>
        <dbReference type="ARBA" id="ARBA00038088"/>
    </source>
</evidence>
<keyword evidence="1" id="KW-0547">Nucleotide-binding</keyword>
<reference evidence="6 7" key="1">
    <citation type="submission" date="2018-03" db="EMBL/GenBank/DDBJ databases">
        <title>Whole genome sequencing of Histamine producing bacteria.</title>
        <authorList>
            <person name="Butler K."/>
        </authorList>
    </citation>
    <scope>NUCLEOTIDE SEQUENCE [LARGE SCALE GENOMIC DNA]</scope>
    <source>
        <strain evidence="6 7">ATCC 51761</strain>
    </source>
</reference>
<evidence type="ECO:0000256" key="1">
    <source>
        <dbReference type="ARBA" id="ARBA00022741"/>
    </source>
</evidence>
<keyword evidence="7" id="KW-1185">Reference proteome</keyword>
<evidence type="ECO:0000259" key="5">
    <source>
        <dbReference type="SMART" id="SM00382"/>
    </source>
</evidence>
<evidence type="ECO:0000313" key="7">
    <source>
        <dbReference type="Proteomes" id="UP000241190"/>
    </source>
</evidence>
<dbReference type="InterPro" id="IPR052381">
    <property type="entry name" value="AAA_domain_protein"/>
</dbReference>
<comment type="similarity">
    <text evidence="3">Belongs to the AAA ATPase family. Highly divergent.</text>
</comment>
<dbReference type="PANTHER" id="PTHR42960">
    <property type="entry name" value="YCF46 PROTEIN"/>
    <property type="match status" value="1"/>
</dbReference>
<keyword evidence="2" id="KW-0067">ATP-binding</keyword>
<dbReference type="Gene3D" id="1.10.8.60">
    <property type="match status" value="1"/>
</dbReference>
<gene>
    <name evidence="6" type="ORF">C9J52_09390</name>
</gene>
<name>A0ABX5GSI7_9GAMM</name>